<gene>
    <name evidence="3" type="ORF">MELA_01665</name>
</gene>
<organism evidence="3 4">
    <name type="scientific">Candidatus Methylomirabilis lanthanidiphila</name>
    <dbReference type="NCBI Taxonomy" id="2211376"/>
    <lineage>
        <taxon>Bacteria</taxon>
        <taxon>Candidatus Methylomirabilota</taxon>
        <taxon>Candidatus Methylomirabilia</taxon>
        <taxon>Candidatus Methylomirabilales</taxon>
        <taxon>Candidatus Methylomirabilaceae</taxon>
        <taxon>Candidatus Methylomirabilis</taxon>
    </lineage>
</organism>
<dbReference type="EMBL" id="CABIKM010000025">
    <property type="protein sequence ID" value="VUZ85283.1"/>
    <property type="molecule type" value="Genomic_DNA"/>
</dbReference>
<keyword evidence="4" id="KW-1185">Reference proteome</keyword>
<proteinExistence type="predicted"/>
<dbReference type="PROSITE" id="PS51257">
    <property type="entry name" value="PROKAR_LIPOPROTEIN"/>
    <property type="match status" value="1"/>
</dbReference>
<dbReference type="AlphaFoldDB" id="A0A564ZJD7"/>
<keyword evidence="1" id="KW-0732">Signal</keyword>
<sequence>MNGSKHTSRSEFTLALLLLVAGLSACATIGATSQARVFFTSPSDGATVASPVKVTMGTENFIVEPAGTVKARAGHLHIMVDTDCVPAGQVVPFDDAHRHYGKGQLEAELALSPGTHTLCLQAADGAHIALAGAGMTQKITLTVK</sequence>
<feature type="chain" id="PRO_5022003040" description="DUF4399 domain-containing protein" evidence="1">
    <location>
        <begin position="28"/>
        <end position="144"/>
    </location>
</feature>
<evidence type="ECO:0000256" key="1">
    <source>
        <dbReference type="SAM" id="SignalP"/>
    </source>
</evidence>
<dbReference type="InterPro" id="IPR025512">
    <property type="entry name" value="DUF4399"/>
</dbReference>
<evidence type="ECO:0000313" key="3">
    <source>
        <dbReference type="EMBL" id="VUZ85283.1"/>
    </source>
</evidence>
<feature type="domain" description="DUF4399" evidence="2">
    <location>
        <begin position="54"/>
        <end position="144"/>
    </location>
</feature>
<reference evidence="3 4" key="1">
    <citation type="submission" date="2019-07" db="EMBL/GenBank/DDBJ databases">
        <authorList>
            <person name="Cremers G."/>
        </authorList>
    </citation>
    <scope>NUCLEOTIDE SEQUENCE [LARGE SCALE GENOMIC DNA]</scope>
</reference>
<feature type="signal peptide" evidence="1">
    <location>
        <begin position="1"/>
        <end position="27"/>
    </location>
</feature>
<dbReference type="Pfam" id="PF14347">
    <property type="entry name" value="DUF4399"/>
    <property type="match status" value="1"/>
</dbReference>
<evidence type="ECO:0000259" key="2">
    <source>
        <dbReference type="Pfam" id="PF14347"/>
    </source>
</evidence>
<dbReference type="Proteomes" id="UP000334340">
    <property type="component" value="Unassembled WGS sequence"/>
</dbReference>
<evidence type="ECO:0000313" key="4">
    <source>
        <dbReference type="Proteomes" id="UP000334340"/>
    </source>
</evidence>
<name>A0A564ZJD7_9BACT</name>
<accession>A0A564ZJD7</accession>
<protein>
    <recommendedName>
        <fullName evidence="2">DUF4399 domain-containing protein</fullName>
    </recommendedName>
</protein>